<evidence type="ECO:0000313" key="3">
    <source>
        <dbReference type="Proteomes" id="UP001519290"/>
    </source>
</evidence>
<accession>A0ABS4X6I6</accession>
<organism evidence="2 3">
    <name type="scientific">Brachybacterium sacelli</name>
    <dbReference type="NCBI Taxonomy" id="173364"/>
    <lineage>
        <taxon>Bacteria</taxon>
        <taxon>Bacillati</taxon>
        <taxon>Actinomycetota</taxon>
        <taxon>Actinomycetes</taxon>
        <taxon>Micrococcales</taxon>
        <taxon>Dermabacteraceae</taxon>
        <taxon>Brachybacterium</taxon>
    </lineage>
</organism>
<feature type="transmembrane region" description="Helical" evidence="1">
    <location>
        <begin position="294"/>
        <end position="312"/>
    </location>
</feature>
<keyword evidence="3" id="KW-1185">Reference proteome</keyword>
<dbReference type="Proteomes" id="UP001519290">
    <property type="component" value="Unassembled WGS sequence"/>
</dbReference>
<keyword evidence="1" id="KW-0812">Transmembrane</keyword>
<feature type="transmembrane region" description="Helical" evidence="1">
    <location>
        <begin position="324"/>
        <end position="344"/>
    </location>
</feature>
<dbReference type="EMBL" id="JAGIOD010000002">
    <property type="protein sequence ID" value="MBP2384073.1"/>
    <property type="molecule type" value="Genomic_DNA"/>
</dbReference>
<keyword evidence="1" id="KW-1133">Transmembrane helix</keyword>
<dbReference type="RefSeq" id="WP_245354632.1">
    <property type="nucleotide sequence ID" value="NZ_BAAAJW010000001.1"/>
</dbReference>
<keyword evidence="1" id="KW-0472">Membrane</keyword>
<protein>
    <submittedName>
        <fullName evidence="2">Short-chain fatty acids transporter</fullName>
    </submittedName>
</protein>
<dbReference type="PANTHER" id="PTHR41983">
    <property type="entry name" value="SHORT-CHAIN FATTY ACID TRANSPORTER-RELATED"/>
    <property type="match status" value="1"/>
</dbReference>
<evidence type="ECO:0000313" key="2">
    <source>
        <dbReference type="EMBL" id="MBP2384073.1"/>
    </source>
</evidence>
<feature type="transmembrane region" description="Helical" evidence="1">
    <location>
        <begin position="151"/>
        <end position="171"/>
    </location>
</feature>
<dbReference type="PANTHER" id="PTHR41983:SF2">
    <property type="entry name" value="SHORT-CHAIN FATTY ACID TRANSPORTER-RELATED"/>
    <property type="match status" value="1"/>
</dbReference>
<feature type="transmembrane region" description="Helical" evidence="1">
    <location>
        <begin position="31"/>
        <end position="53"/>
    </location>
</feature>
<gene>
    <name evidence="2" type="ORF">JOF43_004062</name>
</gene>
<proteinExistence type="predicted"/>
<dbReference type="Pfam" id="PF02667">
    <property type="entry name" value="SCFA_trans"/>
    <property type="match status" value="1"/>
</dbReference>
<comment type="caution">
    <text evidence="2">The sequence shown here is derived from an EMBL/GenBank/DDBJ whole genome shotgun (WGS) entry which is preliminary data.</text>
</comment>
<reference evidence="2 3" key="1">
    <citation type="submission" date="2021-03" db="EMBL/GenBank/DDBJ databases">
        <title>Sequencing the genomes of 1000 actinobacteria strains.</title>
        <authorList>
            <person name="Klenk H.-P."/>
        </authorList>
    </citation>
    <scope>NUCLEOTIDE SEQUENCE [LARGE SCALE GENOMIC DNA]</scope>
    <source>
        <strain evidence="2 3">DSM 14566</strain>
    </source>
</reference>
<feature type="transmembrane region" description="Helical" evidence="1">
    <location>
        <begin position="65"/>
        <end position="90"/>
    </location>
</feature>
<dbReference type="InterPro" id="IPR006160">
    <property type="entry name" value="SCFA_transpt_AtoE"/>
</dbReference>
<feature type="transmembrane region" description="Helical" evidence="1">
    <location>
        <begin position="264"/>
        <end position="282"/>
    </location>
</feature>
<name>A0ABS4X6I6_9MICO</name>
<feature type="transmembrane region" description="Helical" evidence="1">
    <location>
        <begin position="206"/>
        <end position="227"/>
    </location>
</feature>
<sequence length="460" mass="48344">MSSAPESTRARKEGTPLSRAMRPLNHVVERFIPSALVFSIVLTFIVAVLGLVLTDTGPADLVVHWGDGLSGLLAFMTQMALILLLGHMLANTGPVRKALAYLASVPRTELTAYVFVFVVAAVASLITWGLGLVVGGLLAREVAYQGRGRGLRLHFPMLVAAGFGGFVVWHMGYSASGPLTAATEGSFLMDSLGGSPVPISETVFSAWNMIAAGVTIVVVALALFLVAPRRGDQVTELSVDAREAAEDGQEEVITPADHLDASRFVTLLLGVALVAYLALHFAGGGTLTLDTVNWSFLALILLLVRNPFELIHLTKNAAANVGEILLQFPLYAGILGMMVGSGLVQVFSDAFVSISTPTTFGLFAFLSAGLVNFFVPSGGGQFAVQGPIMLGAGSELGVDPAITVMAVSYGDQWTNMIQPFWAIPLLAIAGLKMRDILGYTTIVLIASGLVFAGTLLVVSL</sequence>
<feature type="transmembrane region" description="Helical" evidence="1">
    <location>
        <begin position="436"/>
        <end position="458"/>
    </location>
</feature>
<evidence type="ECO:0000256" key="1">
    <source>
        <dbReference type="SAM" id="Phobius"/>
    </source>
</evidence>
<feature type="transmembrane region" description="Helical" evidence="1">
    <location>
        <begin position="350"/>
        <end position="375"/>
    </location>
</feature>
<feature type="transmembrane region" description="Helical" evidence="1">
    <location>
        <begin position="110"/>
        <end position="139"/>
    </location>
</feature>